<evidence type="ECO:0000313" key="2">
    <source>
        <dbReference type="EMBL" id="TYH19987.1"/>
    </source>
</evidence>
<name>A0A5D2GPV8_GOSDA</name>
<evidence type="ECO:0008006" key="4">
    <source>
        <dbReference type="Google" id="ProtNLM"/>
    </source>
</evidence>
<feature type="region of interest" description="Disordered" evidence="1">
    <location>
        <begin position="1"/>
        <end position="29"/>
    </location>
</feature>
<evidence type="ECO:0000313" key="3">
    <source>
        <dbReference type="Proteomes" id="UP000323506"/>
    </source>
</evidence>
<gene>
    <name evidence="2" type="ORF">ES288_A05G396200v1</name>
</gene>
<dbReference type="PANTHER" id="PTHR33437:SF2">
    <property type="entry name" value="OS06G0361200 PROTEIN"/>
    <property type="match status" value="1"/>
</dbReference>
<organism evidence="2 3">
    <name type="scientific">Gossypium darwinii</name>
    <name type="common">Darwin's cotton</name>
    <name type="synonym">Gossypium barbadense var. darwinii</name>
    <dbReference type="NCBI Taxonomy" id="34276"/>
    <lineage>
        <taxon>Eukaryota</taxon>
        <taxon>Viridiplantae</taxon>
        <taxon>Streptophyta</taxon>
        <taxon>Embryophyta</taxon>
        <taxon>Tracheophyta</taxon>
        <taxon>Spermatophyta</taxon>
        <taxon>Magnoliopsida</taxon>
        <taxon>eudicotyledons</taxon>
        <taxon>Gunneridae</taxon>
        <taxon>Pentapetalae</taxon>
        <taxon>rosids</taxon>
        <taxon>malvids</taxon>
        <taxon>Malvales</taxon>
        <taxon>Malvaceae</taxon>
        <taxon>Malvoideae</taxon>
        <taxon>Gossypium</taxon>
    </lineage>
</organism>
<dbReference type="Proteomes" id="UP000323506">
    <property type="component" value="Chromosome A05"/>
</dbReference>
<feature type="compositionally biased region" description="Acidic residues" evidence="1">
    <location>
        <begin position="8"/>
        <end position="22"/>
    </location>
</feature>
<evidence type="ECO:0000256" key="1">
    <source>
        <dbReference type="SAM" id="MobiDB-lite"/>
    </source>
</evidence>
<sequence length="129" mass="14793">MLGVGQGCDEEGSTENLPDELGEQSNIQVAKDHQPTINKVITTNQLKELIKEVVKDQVDYVTQPSYTYTKSKFQQYDGKRNPHQHVSHFVETYNNSKTYGDLMVKQFVQSLKGNTFEWYTNLELETISS</sequence>
<accession>A0A5D2GPV8</accession>
<reference evidence="2 3" key="1">
    <citation type="submission" date="2019-06" db="EMBL/GenBank/DDBJ databases">
        <title>WGS assembly of Gossypium darwinii.</title>
        <authorList>
            <person name="Chen Z.J."/>
            <person name="Sreedasyam A."/>
            <person name="Ando A."/>
            <person name="Song Q."/>
            <person name="De L."/>
            <person name="Hulse-Kemp A."/>
            <person name="Ding M."/>
            <person name="Ye W."/>
            <person name="Kirkbride R."/>
            <person name="Jenkins J."/>
            <person name="Plott C."/>
            <person name="Lovell J."/>
            <person name="Lin Y.-M."/>
            <person name="Vaughn R."/>
            <person name="Liu B."/>
            <person name="Li W."/>
            <person name="Simpson S."/>
            <person name="Scheffler B."/>
            <person name="Saski C."/>
            <person name="Grover C."/>
            <person name="Hu G."/>
            <person name="Conover J."/>
            <person name="Carlson J."/>
            <person name="Shu S."/>
            <person name="Boston L."/>
            <person name="Williams M."/>
            <person name="Peterson D."/>
            <person name="Mcgee K."/>
            <person name="Jones D."/>
            <person name="Wendel J."/>
            <person name="Stelly D."/>
            <person name="Grimwood J."/>
            <person name="Schmutz J."/>
        </authorList>
    </citation>
    <scope>NUCLEOTIDE SEQUENCE [LARGE SCALE GENOMIC DNA]</scope>
    <source>
        <strain evidence="2">1808015.09</strain>
    </source>
</reference>
<dbReference type="PANTHER" id="PTHR33437">
    <property type="entry name" value="OS06G0361200 PROTEIN"/>
    <property type="match status" value="1"/>
</dbReference>
<protein>
    <recommendedName>
        <fullName evidence="4">Retrotransposon gag domain-containing protein</fullName>
    </recommendedName>
</protein>
<dbReference type="AlphaFoldDB" id="A0A5D2GPV8"/>
<dbReference type="EMBL" id="CM017692">
    <property type="protein sequence ID" value="TYH19987.1"/>
    <property type="molecule type" value="Genomic_DNA"/>
</dbReference>
<keyword evidence="3" id="KW-1185">Reference proteome</keyword>
<proteinExistence type="predicted"/>